<accession>R9R936</accession>
<dbReference type="KEGG" id="fus:HMPREF0409_01075"/>
<proteinExistence type="predicted"/>
<reference evidence="1 2" key="1">
    <citation type="submission" date="2012-07" db="EMBL/GenBank/DDBJ databases">
        <title>The Genome Sequence of Fusobacterium sp. 4_8.</title>
        <authorList>
            <consortium name="The Broad Institute Genome Sequencing Platform"/>
            <person name="Earl A."/>
            <person name="Ward D."/>
            <person name="Feldgarden M."/>
            <person name="Gevers D."/>
            <person name="Sibley C.D."/>
            <person name="White A.P."/>
            <person name="Crowley S."/>
            <person name="Surette M."/>
            <person name="Strauss J.C."/>
            <person name="Ambrose C.E."/>
            <person name="Allen-Vercoe E."/>
            <person name="Walker B."/>
            <person name="Young S.K."/>
            <person name="Zeng Q."/>
            <person name="Gargeya S."/>
            <person name="Fitzgerald M."/>
            <person name="Haas B."/>
            <person name="Abouelleil A."/>
            <person name="Alvarado L."/>
            <person name="Arachchi H.M."/>
            <person name="Berlin A.M."/>
            <person name="Chapman S.B."/>
            <person name="Goldberg J."/>
            <person name="Griggs A."/>
            <person name="Gujja S."/>
            <person name="Hansen M."/>
            <person name="Howarth C."/>
            <person name="Imamovic A."/>
            <person name="Larimer J."/>
            <person name="McCowen C."/>
            <person name="Montmayeur A."/>
            <person name="Murphy C."/>
            <person name="Neiman D."/>
            <person name="Pearson M."/>
            <person name="Priest M."/>
            <person name="Roberts A."/>
            <person name="Saif S."/>
            <person name="Shea T."/>
            <person name="Sisk P."/>
            <person name="Sykes S."/>
            <person name="Wortman J."/>
            <person name="Nusbaum C."/>
            <person name="Birren B."/>
        </authorList>
    </citation>
    <scope>NUCLEOTIDE SEQUENCE [LARGE SCALE GENOMIC DNA]</scope>
    <source>
        <strain evidence="1 2">4_8</strain>
    </source>
</reference>
<dbReference type="EMBL" id="CP003723">
    <property type="protein sequence ID" value="AGM23116.1"/>
    <property type="molecule type" value="Genomic_DNA"/>
</dbReference>
<organism evidence="1 2">
    <name type="scientific">Fusobacterium animalis 4_8</name>
    <dbReference type="NCBI Taxonomy" id="469607"/>
    <lineage>
        <taxon>Bacteria</taxon>
        <taxon>Fusobacteriati</taxon>
        <taxon>Fusobacteriota</taxon>
        <taxon>Fusobacteriia</taxon>
        <taxon>Fusobacteriales</taxon>
        <taxon>Fusobacteriaceae</taxon>
        <taxon>Fusobacterium</taxon>
    </lineage>
</organism>
<dbReference type="AlphaFoldDB" id="R9R936"/>
<evidence type="ECO:0000313" key="2">
    <source>
        <dbReference type="Proteomes" id="UP000014361"/>
    </source>
</evidence>
<dbReference type="RefSeq" id="WP_016339689.1">
    <property type="nucleotide sequence ID" value="NC_021281.1"/>
</dbReference>
<gene>
    <name evidence="1" type="ORF">HMPREF0409_01075</name>
</gene>
<dbReference type="Proteomes" id="UP000014361">
    <property type="component" value="Chromosome"/>
</dbReference>
<protein>
    <submittedName>
        <fullName evidence="1">Uncharacterized protein</fullName>
    </submittedName>
</protein>
<dbReference type="HOGENOM" id="CLU_1945634_0_0_0"/>
<name>R9R936_9FUSO</name>
<sequence length="132" mass="14594">MANLVDLSKKILIFNGYTLKDIRKITIAAPEDRYKKSEKSLTGKRRILYSPDPNLDITVTVPVGTEDEKVLLTASDAVIKGTGYFRDSSVEKYSRGVSIEEMAVNKGELVGDGESDEREFTLVCTGVTEVMI</sequence>
<evidence type="ECO:0000313" key="1">
    <source>
        <dbReference type="EMBL" id="AGM23116.1"/>
    </source>
</evidence>
<dbReference type="PATRIC" id="fig|469607.3.peg.661"/>